<keyword evidence="4" id="KW-1185">Reference proteome</keyword>
<accession>A0A1L3LUT3</accession>
<evidence type="ECO:0000313" key="5">
    <source>
        <dbReference type="Proteomes" id="UP000295043"/>
    </source>
</evidence>
<organism evidence="2 4">
    <name type="scientific">Sinorhizobium americanum</name>
    <dbReference type="NCBI Taxonomy" id="194963"/>
    <lineage>
        <taxon>Bacteria</taxon>
        <taxon>Pseudomonadati</taxon>
        <taxon>Pseudomonadota</taxon>
        <taxon>Alphaproteobacteria</taxon>
        <taxon>Hyphomicrobiales</taxon>
        <taxon>Rhizobiaceae</taxon>
        <taxon>Sinorhizobium/Ensifer group</taxon>
        <taxon>Sinorhizobium</taxon>
    </lineage>
</organism>
<keyword evidence="2" id="KW-0614">Plasmid</keyword>
<geneLocation type="plasmid" evidence="2 4">
    <name>C</name>
</geneLocation>
<evidence type="ECO:0000313" key="3">
    <source>
        <dbReference type="EMBL" id="TCN34072.1"/>
    </source>
</evidence>
<feature type="region of interest" description="Disordered" evidence="1">
    <location>
        <begin position="88"/>
        <end position="111"/>
    </location>
</feature>
<sequence>MPMQIFVDVEEAAERLEELIALASRQDEVYVCRGRWPIARLTSWSEKNDDFPSEEVAKTPAVTGPTACGSKLIEGGTIDEVWSLAARGKPKQDHKVTSAHDDLFDEDGLPR</sequence>
<gene>
    <name evidence="3" type="ORF">EV184_102383</name>
    <name evidence="2" type="ORF">SAMCFNEI73_pC0133</name>
</gene>
<dbReference type="AlphaFoldDB" id="A0A1L3LUT3"/>
<dbReference type="Proteomes" id="UP000182306">
    <property type="component" value="Plasmid C"/>
</dbReference>
<dbReference type="Proteomes" id="UP000295043">
    <property type="component" value="Unassembled WGS sequence"/>
</dbReference>
<dbReference type="KEGG" id="same:SAMCFNEI73_pC0133"/>
<evidence type="ECO:0000313" key="4">
    <source>
        <dbReference type="Proteomes" id="UP000182306"/>
    </source>
</evidence>
<protein>
    <recommendedName>
        <fullName evidence="6">Prevent-host-death family protein</fullName>
    </recommendedName>
</protein>
<feature type="compositionally biased region" description="Basic and acidic residues" evidence="1">
    <location>
        <begin position="90"/>
        <end position="111"/>
    </location>
</feature>
<reference evidence="3 5" key="2">
    <citation type="submission" date="2019-03" db="EMBL/GenBank/DDBJ databases">
        <title>Genomic Encyclopedia of Type Strains, Phase IV (KMG-V): Genome sequencing to study the core and pangenomes of soil and plant-associated prokaryotes.</title>
        <authorList>
            <person name="Whitman W."/>
        </authorList>
    </citation>
    <scope>NUCLEOTIDE SEQUENCE [LARGE SCALE GENOMIC DNA]</scope>
    <source>
        <strain evidence="3 5">23C40</strain>
    </source>
</reference>
<dbReference type="EMBL" id="CP013110">
    <property type="protein sequence ID" value="APG93857.1"/>
    <property type="molecule type" value="Genomic_DNA"/>
</dbReference>
<evidence type="ECO:0000313" key="2">
    <source>
        <dbReference type="EMBL" id="APG93857.1"/>
    </source>
</evidence>
<evidence type="ECO:0000256" key="1">
    <source>
        <dbReference type="SAM" id="MobiDB-lite"/>
    </source>
</evidence>
<dbReference type="EMBL" id="SLVU01000002">
    <property type="protein sequence ID" value="TCN34072.1"/>
    <property type="molecule type" value="Genomic_DNA"/>
</dbReference>
<reference evidence="2 4" key="1">
    <citation type="submission" date="2015-10" db="EMBL/GenBank/DDBJ databases">
        <title>Genomic differences between typical nodule nitrogen-fixing rhizobial strains and those coming from bean seeds.</title>
        <authorList>
            <person name="Peralta H."/>
            <person name="Aguilar-Vera A."/>
            <person name="Diaz R."/>
            <person name="Mora Y."/>
            <person name="Martinez-Batallar G."/>
            <person name="Salazar E."/>
            <person name="Vargas-Lagunas C."/>
            <person name="Encarnacion S."/>
            <person name="Girard L."/>
            <person name="Mora J."/>
        </authorList>
    </citation>
    <scope>NUCLEOTIDE SEQUENCE [LARGE SCALE GENOMIC DNA]</scope>
    <source>
        <strain evidence="2 4">CFNEI 73</strain>
        <plasmid evidence="2 4">C</plasmid>
    </source>
</reference>
<proteinExistence type="predicted"/>
<evidence type="ECO:0008006" key="6">
    <source>
        <dbReference type="Google" id="ProtNLM"/>
    </source>
</evidence>
<name>A0A1L3LUT3_9HYPH</name>
<dbReference type="RefSeq" id="WP_037381755.1">
    <property type="nucleotide sequence ID" value="NZ_CP013110.1"/>
</dbReference>